<dbReference type="Proteomes" id="UP001168642">
    <property type="component" value="Unassembled WGS sequence"/>
</dbReference>
<evidence type="ECO:0000313" key="1">
    <source>
        <dbReference type="EMBL" id="MDO3693343.1"/>
    </source>
</evidence>
<evidence type="ECO:0000313" key="2">
    <source>
        <dbReference type="Proteomes" id="UP001168642"/>
    </source>
</evidence>
<gene>
    <name evidence="1" type="ORF">QVZ41_00585</name>
</gene>
<comment type="caution">
    <text evidence="1">The sequence shown here is derived from an EMBL/GenBank/DDBJ whole genome shotgun (WGS) entry which is preliminary data.</text>
</comment>
<reference evidence="1" key="1">
    <citation type="submission" date="2023-07" db="EMBL/GenBank/DDBJ databases">
        <title>Wenyingzhuangia sp. chi5 genome sequencing and assembly.</title>
        <authorList>
            <person name="Park S."/>
        </authorList>
    </citation>
    <scope>NUCLEOTIDE SEQUENCE</scope>
    <source>
        <strain evidence="1">Chi5</strain>
    </source>
</reference>
<sequence>MPGYIINQQKDTIKGLINYLDWDKTPIKINFKSKLTEKDINYTPKDIVEFSVNHQKFISTSAKTLSNSNKTNQLSYSPKIKLTENHVFLQTIYGGVKSLYQYISPTGIESFYIKKDNTYEILIYNKYLKKQKSTNITVEQNFYIEQLKNYFKNSIPLKESDFKNTKYNLSSLSHLFEKFYKINLTKTSYKKAKEKIDIEFGLTIGASIGILNTDDVTFSRILLNSENEYEYYLITFPTNYNKSYDFTGGFFLNVTLPKKLRRWSINNEVFYTNLKFSGTSKIATSQNYSEIAYSSIRLNNMARYTFPLKKLFIFINAGIINGFAYKEANYGKIQDPIIINDEGKIYEARKYEQGLLAGVGLKYKKTLFEIRYDVSNGISNYGLITKPKRISFLLSYTL</sequence>
<dbReference type="EMBL" id="JAUMIT010000001">
    <property type="protein sequence ID" value="MDO3693343.1"/>
    <property type="molecule type" value="Genomic_DNA"/>
</dbReference>
<protein>
    <recommendedName>
        <fullName evidence="3">Outer membrane protein beta-barrel domain-containing protein</fullName>
    </recommendedName>
</protein>
<dbReference type="RefSeq" id="WP_302882615.1">
    <property type="nucleotide sequence ID" value="NZ_JAUMIT010000001.1"/>
</dbReference>
<organism evidence="1 2">
    <name type="scientific">Wenyingzhuangia gilva</name>
    <dbReference type="NCBI Taxonomy" id="3057677"/>
    <lineage>
        <taxon>Bacteria</taxon>
        <taxon>Pseudomonadati</taxon>
        <taxon>Bacteroidota</taxon>
        <taxon>Flavobacteriia</taxon>
        <taxon>Flavobacteriales</taxon>
        <taxon>Flavobacteriaceae</taxon>
        <taxon>Wenyingzhuangia</taxon>
    </lineage>
</organism>
<proteinExistence type="predicted"/>
<name>A0ABT8VN07_9FLAO</name>
<evidence type="ECO:0008006" key="3">
    <source>
        <dbReference type="Google" id="ProtNLM"/>
    </source>
</evidence>
<accession>A0ABT8VN07</accession>
<keyword evidence="2" id="KW-1185">Reference proteome</keyword>